<protein>
    <submittedName>
        <fullName evidence="4">SpoIIE family protein phosphatase</fullName>
    </submittedName>
</protein>
<keyword evidence="2" id="KW-1133">Transmembrane helix</keyword>
<keyword evidence="1" id="KW-0378">Hydrolase</keyword>
<keyword evidence="2" id="KW-0812">Transmembrane</keyword>
<dbReference type="PANTHER" id="PTHR43156:SF2">
    <property type="entry name" value="STAGE II SPORULATION PROTEIN E"/>
    <property type="match status" value="1"/>
</dbReference>
<dbReference type="GO" id="GO:0016791">
    <property type="term" value="F:phosphatase activity"/>
    <property type="evidence" value="ECO:0007669"/>
    <property type="project" value="TreeGrafter"/>
</dbReference>
<dbReference type="InterPro" id="IPR052016">
    <property type="entry name" value="Bact_Sigma-Reg"/>
</dbReference>
<dbReference type="InterPro" id="IPR033425">
    <property type="entry name" value="MASE3"/>
</dbReference>
<feature type="transmembrane region" description="Helical" evidence="2">
    <location>
        <begin position="232"/>
        <end position="251"/>
    </location>
</feature>
<keyword evidence="2" id="KW-0472">Membrane</keyword>
<feature type="transmembrane region" description="Helical" evidence="2">
    <location>
        <begin position="64"/>
        <end position="83"/>
    </location>
</feature>
<evidence type="ECO:0000259" key="3">
    <source>
        <dbReference type="SMART" id="SM00331"/>
    </source>
</evidence>
<keyword evidence="5" id="KW-1185">Reference proteome</keyword>
<feature type="transmembrane region" description="Helical" evidence="2">
    <location>
        <begin position="36"/>
        <end position="57"/>
    </location>
</feature>
<evidence type="ECO:0000313" key="5">
    <source>
        <dbReference type="Proteomes" id="UP001152173"/>
    </source>
</evidence>
<dbReference type="PANTHER" id="PTHR43156">
    <property type="entry name" value="STAGE II SPORULATION PROTEIN E-RELATED"/>
    <property type="match status" value="1"/>
</dbReference>
<reference evidence="4" key="1">
    <citation type="submission" date="2022-05" db="EMBL/GenBank/DDBJ databases">
        <authorList>
            <person name="Colautti A."/>
            <person name="Iacumin L."/>
        </authorList>
    </citation>
    <scope>NUCLEOTIDE SEQUENCE</scope>
    <source>
        <strain evidence="4">SK 55</strain>
    </source>
</reference>
<dbReference type="Proteomes" id="UP001152173">
    <property type="component" value="Unassembled WGS sequence"/>
</dbReference>
<evidence type="ECO:0000313" key="4">
    <source>
        <dbReference type="EMBL" id="MCZ8537528.1"/>
    </source>
</evidence>
<proteinExistence type="predicted"/>
<organism evidence="4 5">
    <name type="scientific">Paenisporosarcina quisquiliarum</name>
    <dbReference type="NCBI Taxonomy" id="365346"/>
    <lineage>
        <taxon>Bacteria</taxon>
        <taxon>Bacillati</taxon>
        <taxon>Bacillota</taxon>
        <taxon>Bacilli</taxon>
        <taxon>Bacillales</taxon>
        <taxon>Caryophanaceae</taxon>
        <taxon>Paenisporosarcina</taxon>
    </lineage>
</organism>
<feature type="transmembrane region" description="Helical" evidence="2">
    <location>
        <begin position="133"/>
        <end position="152"/>
    </location>
</feature>
<feature type="domain" description="PPM-type phosphatase" evidence="3">
    <location>
        <begin position="392"/>
        <end position="607"/>
    </location>
</feature>
<sequence length="607" mass="69161">MYILVLCIVCASFFIFPTFFTTLYEPLQPSHAVNHLLFEMISIFVAMSIAIHSWITYGEAKAHFPILLAAAFFSVGILDTFHALTFSGMPLFFIESSSLTSTWFWILARLTESAILALVFLTPTITSRLNRNITFAIATVYSIILIAFIFVFHQDLPLLILEGTPTLFKNSLELITVFLHLFVIFHCLKHANKFNSIVIRNLYIIGAFSMVLSSIFFVRYQSVDAYLNMAGHLFKIIGYSMFFIVLFTVSVKAPFKNITRLHDRNRMMFNMLELGIIETNAKGAIHYVNMSAKELLQLPANSTEILLMSQFESKATIGEIYEEITSYTGEKIPVEIDRFPLIESKKIIGYFYTLRDLREAIENERLAKEKSVTDFEIETAAAVQKDFYSEISSGDQIGFVSYPFKRLNGDFYNILKQGSKTMVTIADISGKGIPAAIQTSLMIGAIEHVNLHHEKPDQFVEFINRMFSKYSKSEHFMTLFTMIYDEETRMLQYCSAGHEPSLLYNKGTNTFNFLETKGAAIGFFKEASYETKTIQLSKDDIVVLYTDGLIEDRGNLEGDLFEDMMDSIRHSDLTLSADTLSKHLITEVEKKRQGLIHDDRTVIVLKT</sequence>
<dbReference type="Pfam" id="PF17159">
    <property type="entry name" value="MASE3"/>
    <property type="match status" value="1"/>
</dbReference>
<dbReference type="SUPFAM" id="SSF81606">
    <property type="entry name" value="PP2C-like"/>
    <property type="match status" value="1"/>
</dbReference>
<feature type="transmembrane region" description="Helical" evidence="2">
    <location>
        <begin position="172"/>
        <end position="189"/>
    </location>
</feature>
<evidence type="ECO:0000256" key="2">
    <source>
        <dbReference type="SAM" id="Phobius"/>
    </source>
</evidence>
<dbReference type="SMART" id="SM00331">
    <property type="entry name" value="PP2C_SIG"/>
    <property type="match status" value="1"/>
</dbReference>
<feature type="transmembrane region" description="Helical" evidence="2">
    <location>
        <begin position="103"/>
        <end position="121"/>
    </location>
</feature>
<gene>
    <name evidence="4" type="ORF">M9R32_10075</name>
</gene>
<dbReference type="EMBL" id="JAMKBJ010000007">
    <property type="protein sequence ID" value="MCZ8537528.1"/>
    <property type="molecule type" value="Genomic_DNA"/>
</dbReference>
<dbReference type="Pfam" id="PF07228">
    <property type="entry name" value="SpoIIE"/>
    <property type="match status" value="1"/>
</dbReference>
<dbReference type="InterPro" id="IPR001932">
    <property type="entry name" value="PPM-type_phosphatase-like_dom"/>
</dbReference>
<comment type="caution">
    <text evidence="4">The sequence shown here is derived from an EMBL/GenBank/DDBJ whole genome shotgun (WGS) entry which is preliminary data.</text>
</comment>
<dbReference type="AlphaFoldDB" id="A0A9X3REL7"/>
<name>A0A9X3REL7_9BACL</name>
<accession>A0A9X3REL7</accession>
<dbReference type="RefSeq" id="WP_269926619.1">
    <property type="nucleotide sequence ID" value="NZ_JAMKBJ010000007.1"/>
</dbReference>
<feature type="transmembrane region" description="Helical" evidence="2">
    <location>
        <begin position="201"/>
        <end position="220"/>
    </location>
</feature>
<evidence type="ECO:0000256" key="1">
    <source>
        <dbReference type="ARBA" id="ARBA00022801"/>
    </source>
</evidence>
<dbReference type="InterPro" id="IPR036457">
    <property type="entry name" value="PPM-type-like_dom_sf"/>
</dbReference>
<dbReference type="Gene3D" id="3.60.40.10">
    <property type="entry name" value="PPM-type phosphatase domain"/>
    <property type="match status" value="1"/>
</dbReference>